<protein>
    <submittedName>
        <fullName evidence="1">Uncharacterized protein</fullName>
    </submittedName>
</protein>
<evidence type="ECO:0000313" key="1">
    <source>
        <dbReference type="EMBL" id="TYS46809.1"/>
    </source>
</evidence>
<accession>A0A5D4R8F5</accession>
<gene>
    <name evidence="1" type="ORF">FZD51_15175</name>
</gene>
<name>A0A5D4R8F5_9BACI</name>
<organism evidence="1 2">
    <name type="scientific">Bacillus infantis</name>
    <dbReference type="NCBI Taxonomy" id="324767"/>
    <lineage>
        <taxon>Bacteria</taxon>
        <taxon>Bacillati</taxon>
        <taxon>Bacillota</taxon>
        <taxon>Bacilli</taxon>
        <taxon>Bacillales</taxon>
        <taxon>Bacillaceae</taxon>
        <taxon>Bacillus</taxon>
    </lineage>
</organism>
<dbReference type="Proteomes" id="UP000322139">
    <property type="component" value="Unassembled WGS sequence"/>
</dbReference>
<sequence length="123" mass="14343">MKEMMLEVWRPHKKILGEMEYVEIILSNHLTLIFEDIKGTNYLILSLPYPTHTKATTNKKNRTVIPLYGATMYIWRDRLGINPADLARRSRAVLKFAGTCFYSVLWLLRMPTYQASLSSCIFL</sequence>
<proteinExistence type="predicted"/>
<evidence type="ECO:0000313" key="2">
    <source>
        <dbReference type="Proteomes" id="UP000322139"/>
    </source>
</evidence>
<comment type="caution">
    <text evidence="1">The sequence shown here is derived from an EMBL/GenBank/DDBJ whole genome shotgun (WGS) entry which is preliminary data.</text>
</comment>
<dbReference type="AlphaFoldDB" id="A0A5D4R8F5"/>
<dbReference type="EMBL" id="VTER01000007">
    <property type="protein sequence ID" value="TYS46809.1"/>
    <property type="molecule type" value="Genomic_DNA"/>
</dbReference>
<dbReference type="RefSeq" id="WP_148975550.1">
    <property type="nucleotide sequence ID" value="NZ_JBNIKU010000006.1"/>
</dbReference>
<reference evidence="1 2" key="1">
    <citation type="submission" date="2019-08" db="EMBL/GenBank/DDBJ databases">
        <title>Bacillus genomes from the desert of Cuatro Cienegas, Coahuila.</title>
        <authorList>
            <person name="Olmedo-Alvarez G."/>
        </authorList>
    </citation>
    <scope>NUCLEOTIDE SEQUENCE [LARGE SCALE GENOMIC DNA]</scope>
    <source>
        <strain evidence="1 2">CH446_14T</strain>
    </source>
</reference>